<accession>A0A3P9NYY1</accession>
<keyword evidence="1" id="KW-1133">Transmembrane helix</keyword>
<reference evidence="2" key="3">
    <citation type="submission" date="2025-09" db="UniProtKB">
        <authorList>
            <consortium name="Ensembl"/>
        </authorList>
    </citation>
    <scope>IDENTIFICATION</scope>
    <source>
        <strain evidence="2">Guanapo</strain>
    </source>
</reference>
<reference evidence="3" key="1">
    <citation type="submission" date="2013-11" db="EMBL/GenBank/DDBJ databases">
        <title>The genomic landscape of the Guanapo guppy.</title>
        <authorList>
            <person name="Kuenstner A."/>
            <person name="Dreyer C."/>
        </authorList>
    </citation>
    <scope>NUCLEOTIDE SEQUENCE</scope>
    <source>
        <strain evidence="3">Guanapo</strain>
    </source>
</reference>
<proteinExistence type="predicted"/>
<keyword evidence="1" id="KW-0472">Membrane</keyword>
<protein>
    <submittedName>
        <fullName evidence="2">Uncharacterized protein</fullName>
    </submittedName>
</protein>
<keyword evidence="1" id="KW-0812">Transmembrane</keyword>
<dbReference type="Ensembl" id="ENSPRET00000014920.1">
    <property type="protein sequence ID" value="ENSPREP00000014769.1"/>
    <property type="gene ID" value="ENSPREG00000009981.1"/>
</dbReference>
<evidence type="ECO:0000256" key="1">
    <source>
        <dbReference type="SAM" id="Phobius"/>
    </source>
</evidence>
<sequence>RDIILKLFSLFLPASKTWLTTDGVLRCFHTYRCSRFSLNVAIAVTFSAGMFLFHTALSNEQNPLKNLFTLSPVVVLEVIYFKNH</sequence>
<evidence type="ECO:0000313" key="3">
    <source>
        <dbReference type="Proteomes" id="UP000242638"/>
    </source>
</evidence>
<reference evidence="2" key="2">
    <citation type="submission" date="2025-08" db="UniProtKB">
        <authorList>
            <consortium name="Ensembl"/>
        </authorList>
    </citation>
    <scope>IDENTIFICATION</scope>
    <source>
        <strain evidence="2">Guanapo</strain>
    </source>
</reference>
<keyword evidence="3" id="KW-1185">Reference proteome</keyword>
<feature type="transmembrane region" description="Helical" evidence="1">
    <location>
        <begin position="36"/>
        <end position="57"/>
    </location>
</feature>
<organism evidence="2 3">
    <name type="scientific">Poecilia reticulata</name>
    <name type="common">Guppy</name>
    <name type="synonym">Acanthophacelus reticulatus</name>
    <dbReference type="NCBI Taxonomy" id="8081"/>
    <lineage>
        <taxon>Eukaryota</taxon>
        <taxon>Metazoa</taxon>
        <taxon>Chordata</taxon>
        <taxon>Craniata</taxon>
        <taxon>Vertebrata</taxon>
        <taxon>Euteleostomi</taxon>
        <taxon>Actinopterygii</taxon>
        <taxon>Neopterygii</taxon>
        <taxon>Teleostei</taxon>
        <taxon>Neoteleostei</taxon>
        <taxon>Acanthomorphata</taxon>
        <taxon>Ovalentaria</taxon>
        <taxon>Atherinomorphae</taxon>
        <taxon>Cyprinodontiformes</taxon>
        <taxon>Poeciliidae</taxon>
        <taxon>Poeciliinae</taxon>
        <taxon>Poecilia</taxon>
    </lineage>
</organism>
<name>A0A3P9NYY1_POERE</name>
<evidence type="ECO:0000313" key="2">
    <source>
        <dbReference type="Ensembl" id="ENSPREP00000014769.1"/>
    </source>
</evidence>
<dbReference type="AlphaFoldDB" id="A0A3P9NYY1"/>
<dbReference type="Proteomes" id="UP000242638">
    <property type="component" value="Unassembled WGS sequence"/>
</dbReference>